<dbReference type="Proteomes" id="UP000235392">
    <property type="component" value="Unassembled WGS sequence"/>
</dbReference>
<feature type="compositionally biased region" description="Polar residues" evidence="10">
    <location>
        <begin position="18"/>
        <end position="32"/>
    </location>
</feature>
<keyword evidence="6" id="KW-0808">Transferase</keyword>
<keyword evidence="5" id="KW-0489">Methyltransferase</keyword>
<name>A0A2N5S1Z2_9BASI</name>
<dbReference type="GO" id="GO:0005634">
    <property type="term" value="C:nucleus"/>
    <property type="evidence" value="ECO:0007669"/>
    <property type="project" value="UniProtKB-SubCell"/>
</dbReference>
<dbReference type="PANTHER" id="PTHR14614">
    <property type="entry name" value="HEPATOCELLULAR CARCINOMA-ASSOCIATED ANTIGEN"/>
    <property type="match status" value="1"/>
</dbReference>
<feature type="compositionally biased region" description="Acidic residues" evidence="10">
    <location>
        <begin position="285"/>
        <end position="295"/>
    </location>
</feature>
<dbReference type="Gene3D" id="3.40.50.150">
    <property type="entry name" value="Vaccinia Virus protein VP39"/>
    <property type="match status" value="1"/>
</dbReference>
<feature type="region of interest" description="Disordered" evidence="10">
    <location>
        <begin position="271"/>
        <end position="295"/>
    </location>
</feature>
<evidence type="ECO:0000256" key="3">
    <source>
        <dbReference type="ARBA" id="ARBA00012533"/>
    </source>
</evidence>
<gene>
    <name evidence="11" type="ORF">PCASD_25990</name>
</gene>
<dbReference type="InterPro" id="IPR019410">
    <property type="entry name" value="Methyltransf_16"/>
</dbReference>
<accession>A0A2N5S1Z2</accession>
<comment type="subcellular location">
    <subcellularLocation>
        <location evidence="2">Cytoplasm</location>
    </subcellularLocation>
    <subcellularLocation>
        <location evidence="1">Nucleus</location>
    </subcellularLocation>
</comment>
<feature type="region of interest" description="Disordered" evidence="10">
    <location>
        <begin position="1"/>
        <end position="32"/>
    </location>
</feature>
<keyword evidence="4" id="KW-0963">Cytoplasm</keyword>
<dbReference type="GO" id="GO:0018064">
    <property type="term" value="F:protein-L-histidine N-tele-methyltransferase activity"/>
    <property type="evidence" value="ECO:0007669"/>
    <property type="project" value="UniProtKB-EC"/>
</dbReference>
<dbReference type="AlphaFoldDB" id="A0A2N5S1Z2"/>
<comment type="caution">
    <text evidence="11">The sequence shown here is derived from an EMBL/GenBank/DDBJ whole genome shotgun (WGS) entry which is preliminary data.</text>
</comment>
<keyword evidence="8" id="KW-0539">Nucleus</keyword>
<dbReference type="EC" id="2.1.1.85" evidence="3"/>
<evidence type="ECO:0000313" key="11">
    <source>
        <dbReference type="EMBL" id="PLW07256.1"/>
    </source>
</evidence>
<reference evidence="11 12" key="1">
    <citation type="submission" date="2017-11" db="EMBL/GenBank/DDBJ databases">
        <title>De novo assembly and phasing of dikaryotic genomes from two isolates of Puccinia coronata f. sp. avenae, the causal agent of oat crown rust.</title>
        <authorList>
            <person name="Miller M.E."/>
            <person name="Zhang Y."/>
            <person name="Omidvar V."/>
            <person name="Sperschneider J."/>
            <person name="Schwessinger B."/>
            <person name="Raley C."/>
            <person name="Palmer J.M."/>
            <person name="Garnica D."/>
            <person name="Upadhyaya N."/>
            <person name="Rathjen J."/>
            <person name="Taylor J.M."/>
            <person name="Park R.F."/>
            <person name="Dodds P.N."/>
            <person name="Hirsch C.D."/>
            <person name="Kianian S.F."/>
            <person name="Figueroa M."/>
        </authorList>
    </citation>
    <scope>NUCLEOTIDE SEQUENCE [LARGE SCALE GENOMIC DNA]</scope>
    <source>
        <strain evidence="11">12SD80</strain>
    </source>
</reference>
<sequence>MFKFEFDLGDLTEEARPTPQNAQSKETQPSLNANKEKLADIGGEGPCVVIPLDKLIDQLPPFITYSNLKINSRLSVYKRELYDAKYQTIVNLAAEEEEEDEAADKSQEKGSKDKGVSKQQTLESLQSTSDLIPGIYEGGFKTWECSIDLATHLDPVIDKLKTIFTRRDDQIRCAVEQDGNSLEQGTFRILEIGCGTAVPTASLCFQLFVYLLNRDRSTTLHSSSISNNQLKAPILEIILQDFNSDVLKLLTFPNILLAFYRATLVAGKDKENTSLESRDNTREQTDEETNGENTIEEDLEITDELKTEFEIFLRSHGIQLTFIYGPWSTFKLPPIAPDRTSPFLVTDCERGSVKGCEAIISSETLYSVESLPSLINVILSSKITYCHRPQDEEASKDDSTILIASKSIYFGVGGGTHSFINSIEKTHNGVVSLIDLHHSDQSPLASNGVSRVLMDIKFLA</sequence>
<dbReference type="EMBL" id="PGCI01001144">
    <property type="protein sequence ID" value="PLW07256.1"/>
    <property type="molecule type" value="Genomic_DNA"/>
</dbReference>
<evidence type="ECO:0000256" key="4">
    <source>
        <dbReference type="ARBA" id="ARBA00022490"/>
    </source>
</evidence>
<evidence type="ECO:0000256" key="10">
    <source>
        <dbReference type="SAM" id="MobiDB-lite"/>
    </source>
</evidence>
<evidence type="ECO:0000256" key="6">
    <source>
        <dbReference type="ARBA" id="ARBA00022679"/>
    </source>
</evidence>
<comment type="similarity">
    <text evidence="9">Belongs to the methyltransferase superfamily. METTL18 family.</text>
</comment>
<evidence type="ECO:0000313" key="12">
    <source>
        <dbReference type="Proteomes" id="UP000235392"/>
    </source>
</evidence>
<evidence type="ECO:0000256" key="2">
    <source>
        <dbReference type="ARBA" id="ARBA00004496"/>
    </source>
</evidence>
<feature type="region of interest" description="Disordered" evidence="10">
    <location>
        <begin position="95"/>
        <end position="121"/>
    </location>
</feature>
<dbReference type="GO" id="GO:0005737">
    <property type="term" value="C:cytoplasm"/>
    <property type="evidence" value="ECO:0007669"/>
    <property type="project" value="UniProtKB-SubCell"/>
</dbReference>
<organism evidence="11 12">
    <name type="scientific">Puccinia coronata f. sp. avenae</name>
    <dbReference type="NCBI Taxonomy" id="200324"/>
    <lineage>
        <taxon>Eukaryota</taxon>
        <taxon>Fungi</taxon>
        <taxon>Dikarya</taxon>
        <taxon>Basidiomycota</taxon>
        <taxon>Pucciniomycotina</taxon>
        <taxon>Pucciniomycetes</taxon>
        <taxon>Pucciniales</taxon>
        <taxon>Pucciniaceae</taxon>
        <taxon>Puccinia</taxon>
    </lineage>
</organism>
<dbReference type="InterPro" id="IPR029063">
    <property type="entry name" value="SAM-dependent_MTases_sf"/>
</dbReference>
<feature type="compositionally biased region" description="Basic and acidic residues" evidence="10">
    <location>
        <begin position="103"/>
        <end position="116"/>
    </location>
</feature>
<evidence type="ECO:0000256" key="9">
    <source>
        <dbReference type="ARBA" id="ARBA00038126"/>
    </source>
</evidence>
<proteinExistence type="inferred from homology"/>
<protein>
    <recommendedName>
        <fullName evidence="3">protein-histidine N-methyltransferase</fullName>
        <ecNumber evidence="3">2.1.1.85</ecNumber>
    </recommendedName>
</protein>
<dbReference type="PANTHER" id="PTHR14614:SF39">
    <property type="entry name" value="HISTIDINE PROTEIN METHYLTRANSFERASE 1 HOMOLOG"/>
    <property type="match status" value="1"/>
</dbReference>
<evidence type="ECO:0000256" key="5">
    <source>
        <dbReference type="ARBA" id="ARBA00022603"/>
    </source>
</evidence>
<evidence type="ECO:0000256" key="7">
    <source>
        <dbReference type="ARBA" id="ARBA00022691"/>
    </source>
</evidence>
<feature type="compositionally biased region" description="Basic and acidic residues" evidence="10">
    <location>
        <begin position="271"/>
        <end position="284"/>
    </location>
</feature>
<evidence type="ECO:0000256" key="8">
    <source>
        <dbReference type="ARBA" id="ARBA00023242"/>
    </source>
</evidence>
<dbReference type="GO" id="GO:0032259">
    <property type="term" value="P:methylation"/>
    <property type="evidence" value="ECO:0007669"/>
    <property type="project" value="UniProtKB-KW"/>
</dbReference>
<evidence type="ECO:0000256" key="1">
    <source>
        <dbReference type="ARBA" id="ARBA00004123"/>
    </source>
</evidence>
<keyword evidence="7" id="KW-0949">S-adenosyl-L-methionine</keyword>